<dbReference type="Proteomes" id="UP000029444">
    <property type="component" value="Unassembled WGS sequence"/>
</dbReference>
<dbReference type="Pfam" id="PF16137">
    <property type="entry name" value="DUF4845"/>
    <property type="match status" value="1"/>
</dbReference>
<evidence type="ECO:0000313" key="1">
    <source>
        <dbReference type="EMBL" id="KGD63844.1"/>
    </source>
</evidence>
<dbReference type="PATRIC" id="fig|1177154.3.peg.2870"/>
<dbReference type="eggNOG" id="COG4969">
    <property type="taxonomic scope" value="Bacteria"/>
</dbReference>
<organism evidence="1 2">
    <name type="scientific">Alcanivorax nanhaiticus</name>
    <dbReference type="NCBI Taxonomy" id="1177154"/>
    <lineage>
        <taxon>Bacteria</taxon>
        <taxon>Pseudomonadati</taxon>
        <taxon>Pseudomonadota</taxon>
        <taxon>Gammaproteobacteria</taxon>
        <taxon>Oceanospirillales</taxon>
        <taxon>Alcanivoracaceae</taxon>
        <taxon>Alcanivorax</taxon>
    </lineage>
</organism>
<comment type="caution">
    <text evidence="1">The sequence shown here is derived from an EMBL/GenBank/DDBJ whole genome shotgun (WGS) entry which is preliminary data.</text>
</comment>
<dbReference type="STRING" id="1177154.Y5S_02834"/>
<gene>
    <name evidence="1" type="ORF">Y5S_02834</name>
</gene>
<dbReference type="RefSeq" id="WP_231552703.1">
    <property type="nucleotide sequence ID" value="NZ_ARXV01000013.1"/>
</dbReference>
<sequence length="126" mass="14286">MMKMPSQQRGLSLIGWMVVLVVVAILGTAAFRMVPAYMEHNTIRTAISNLLQDNKVALMSGSEIRETLGKRFMINQVNVIKVDDLVMTKEGGVLKIATDYEVREPLFYNVSIVMTFKDEFTKDVRQ</sequence>
<proteinExistence type="predicted"/>
<evidence type="ECO:0008006" key="3">
    <source>
        <dbReference type="Google" id="ProtNLM"/>
    </source>
</evidence>
<dbReference type="AlphaFoldDB" id="A0A095SHK9"/>
<keyword evidence="2" id="KW-1185">Reference proteome</keyword>
<dbReference type="InterPro" id="IPR032314">
    <property type="entry name" value="DUF4845"/>
</dbReference>
<protein>
    <recommendedName>
        <fullName evidence="3">DUF4845 domain-containing protein</fullName>
    </recommendedName>
</protein>
<dbReference type="Pfam" id="PF07963">
    <property type="entry name" value="N_methyl"/>
    <property type="match status" value="1"/>
</dbReference>
<reference evidence="1 2" key="1">
    <citation type="submission" date="2012-09" db="EMBL/GenBank/DDBJ databases">
        <title>Genome Sequence of alkane-degrading Bacterium Alcanivorax sp. 19-m-6.</title>
        <authorList>
            <person name="Lai Q."/>
            <person name="Shao Z."/>
        </authorList>
    </citation>
    <scope>NUCLEOTIDE SEQUENCE [LARGE SCALE GENOMIC DNA]</scope>
    <source>
        <strain evidence="1 2">19-m-6</strain>
    </source>
</reference>
<name>A0A095SHK9_9GAMM</name>
<dbReference type="EMBL" id="ARXV01000013">
    <property type="protein sequence ID" value="KGD63844.1"/>
    <property type="molecule type" value="Genomic_DNA"/>
</dbReference>
<evidence type="ECO:0000313" key="2">
    <source>
        <dbReference type="Proteomes" id="UP000029444"/>
    </source>
</evidence>
<dbReference type="InterPro" id="IPR012902">
    <property type="entry name" value="N_methyl_site"/>
</dbReference>
<accession>A0A095SHK9</accession>